<keyword evidence="2" id="KW-0539">Nucleus</keyword>
<feature type="coiled-coil region" evidence="3">
    <location>
        <begin position="173"/>
        <end position="200"/>
    </location>
</feature>
<dbReference type="PANTHER" id="PTHR40621:SF6">
    <property type="entry name" value="AP-1-LIKE TRANSCRIPTION FACTOR YAP1-RELATED"/>
    <property type="match status" value="1"/>
</dbReference>
<dbReference type="Pfam" id="PF00170">
    <property type="entry name" value="bZIP_1"/>
    <property type="match status" value="1"/>
</dbReference>
<dbReference type="AlphaFoldDB" id="A0AAD5SU31"/>
<evidence type="ECO:0000256" key="4">
    <source>
        <dbReference type="SAM" id="MobiDB-lite"/>
    </source>
</evidence>
<dbReference type="InterPro" id="IPR046347">
    <property type="entry name" value="bZIP_sf"/>
</dbReference>
<dbReference type="InterPro" id="IPR050936">
    <property type="entry name" value="AP-1-like"/>
</dbReference>
<dbReference type="GO" id="GO:0090575">
    <property type="term" value="C:RNA polymerase II transcription regulator complex"/>
    <property type="evidence" value="ECO:0007669"/>
    <property type="project" value="TreeGrafter"/>
</dbReference>
<protein>
    <recommendedName>
        <fullName evidence="5">BZIP domain-containing protein</fullName>
    </recommendedName>
</protein>
<feature type="domain" description="BZIP" evidence="5">
    <location>
        <begin position="114"/>
        <end position="129"/>
    </location>
</feature>
<comment type="subcellular location">
    <subcellularLocation>
        <location evidence="1">Nucleus</location>
    </subcellularLocation>
</comment>
<dbReference type="SUPFAM" id="SSF57959">
    <property type="entry name" value="Leucine zipper domain"/>
    <property type="match status" value="1"/>
</dbReference>
<reference evidence="6" key="1">
    <citation type="submission" date="2020-05" db="EMBL/GenBank/DDBJ databases">
        <title>Phylogenomic resolution of chytrid fungi.</title>
        <authorList>
            <person name="Stajich J.E."/>
            <person name="Amses K."/>
            <person name="Simmons R."/>
            <person name="Seto K."/>
            <person name="Myers J."/>
            <person name="Bonds A."/>
            <person name="Quandt C.A."/>
            <person name="Barry K."/>
            <person name="Liu P."/>
            <person name="Grigoriev I."/>
            <person name="Longcore J.E."/>
            <person name="James T.Y."/>
        </authorList>
    </citation>
    <scope>NUCLEOTIDE SEQUENCE</scope>
    <source>
        <strain evidence="6">JEL0513</strain>
    </source>
</reference>
<dbReference type="PROSITE" id="PS00036">
    <property type="entry name" value="BZIP_BASIC"/>
    <property type="match status" value="1"/>
</dbReference>
<evidence type="ECO:0000256" key="2">
    <source>
        <dbReference type="ARBA" id="ARBA00023242"/>
    </source>
</evidence>
<keyword evidence="3" id="KW-0175">Coiled coil</keyword>
<gene>
    <name evidence="6" type="ORF">HK100_004700</name>
</gene>
<sequence>MQCMTYTDIINTGSMDGFDSMDAIGSEQFFVPSLQALESLAAFAVRPNKTEKINKGKIFVVSAETDDSSVAINDSNGNNKRKKTKKELEREKYEFESGKPKRGRKLAQDEPVSRRLAQNRAAQRTFRERKVNQVKTLETRVAELEGLLATAISAASIVVATAPAVDRSLANEIVTLKALVVDLEERNNKLEAEAQQLRQMVFAFNPQRQQQLQQQHKQHLSPFLAISPSAGSFPFLVTSTTSINDFMVTAFSFDSLLAPSPSTIAPPTATSNATENQNILFDTIVSSRRNCRRTLSSSSNNSLNHLQCYPLNL</sequence>
<evidence type="ECO:0000313" key="6">
    <source>
        <dbReference type="EMBL" id="KAJ3100489.1"/>
    </source>
</evidence>
<accession>A0AAD5SU31</accession>
<dbReference type="EMBL" id="JADGJH010002278">
    <property type="protein sequence ID" value="KAJ3100489.1"/>
    <property type="molecule type" value="Genomic_DNA"/>
</dbReference>
<dbReference type="GO" id="GO:0000976">
    <property type="term" value="F:transcription cis-regulatory region binding"/>
    <property type="evidence" value="ECO:0007669"/>
    <property type="project" value="InterPro"/>
</dbReference>
<dbReference type="InterPro" id="IPR004827">
    <property type="entry name" value="bZIP"/>
</dbReference>
<keyword evidence="7" id="KW-1185">Reference proteome</keyword>
<organism evidence="6 7">
    <name type="scientific">Physocladia obscura</name>
    <dbReference type="NCBI Taxonomy" id="109957"/>
    <lineage>
        <taxon>Eukaryota</taxon>
        <taxon>Fungi</taxon>
        <taxon>Fungi incertae sedis</taxon>
        <taxon>Chytridiomycota</taxon>
        <taxon>Chytridiomycota incertae sedis</taxon>
        <taxon>Chytridiomycetes</taxon>
        <taxon>Chytridiales</taxon>
        <taxon>Chytriomycetaceae</taxon>
        <taxon>Physocladia</taxon>
    </lineage>
</organism>
<comment type="caution">
    <text evidence="6">The sequence shown here is derived from an EMBL/GenBank/DDBJ whole genome shotgun (WGS) entry which is preliminary data.</text>
</comment>
<evidence type="ECO:0000256" key="1">
    <source>
        <dbReference type="ARBA" id="ARBA00004123"/>
    </source>
</evidence>
<dbReference type="SMART" id="SM00338">
    <property type="entry name" value="BRLZ"/>
    <property type="match status" value="1"/>
</dbReference>
<dbReference type="Proteomes" id="UP001211907">
    <property type="component" value="Unassembled WGS sequence"/>
</dbReference>
<proteinExistence type="predicted"/>
<evidence type="ECO:0000313" key="7">
    <source>
        <dbReference type="Proteomes" id="UP001211907"/>
    </source>
</evidence>
<dbReference type="CDD" id="cd14688">
    <property type="entry name" value="bZIP_YAP"/>
    <property type="match status" value="1"/>
</dbReference>
<dbReference type="Gene3D" id="1.20.5.170">
    <property type="match status" value="1"/>
</dbReference>
<dbReference type="PANTHER" id="PTHR40621">
    <property type="entry name" value="TRANSCRIPTION FACTOR KAPC-RELATED"/>
    <property type="match status" value="1"/>
</dbReference>
<feature type="region of interest" description="Disordered" evidence="4">
    <location>
        <begin position="70"/>
        <end position="124"/>
    </location>
</feature>
<feature type="compositionally biased region" description="Basic and acidic residues" evidence="4">
    <location>
        <begin position="86"/>
        <end position="99"/>
    </location>
</feature>
<name>A0AAD5SU31_9FUNG</name>
<evidence type="ECO:0000256" key="3">
    <source>
        <dbReference type="SAM" id="Coils"/>
    </source>
</evidence>
<dbReference type="GO" id="GO:0001228">
    <property type="term" value="F:DNA-binding transcription activator activity, RNA polymerase II-specific"/>
    <property type="evidence" value="ECO:0007669"/>
    <property type="project" value="TreeGrafter"/>
</dbReference>
<evidence type="ECO:0000259" key="5">
    <source>
        <dbReference type="PROSITE" id="PS00036"/>
    </source>
</evidence>